<dbReference type="Proteomes" id="UP000242755">
    <property type="component" value="Unassembled WGS sequence"/>
</dbReference>
<dbReference type="AlphaFoldDB" id="A0A2I1IHE5"/>
<evidence type="ECO:0000313" key="1">
    <source>
        <dbReference type="EMBL" id="PKY70541.1"/>
    </source>
</evidence>
<dbReference type="Pfam" id="PF19786">
    <property type="entry name" value="DUF6270"/>
    <property type="match status" value="1"/>
</dbReference>
<dbReference type="InterPro" id="IPR046237">
    <property type="entry name" value="DUF6270"/>
</dbReference>
<organism evidence="1 2">
    <name type="scientific">Brevibacterium ravenspurgense</name>
    <dbReference type="NCBI Taxonomy" id="479117"/>
    <lineage>
        <taxon>Bacteria</taxon>
        <taxon>Bacillati</taxon>
        <taxon>Actinomycetota</taxon>
        <taxon>Actinomycetes</taxon>
        <taxon>Micrococcales</taxon>
        <taxon>Brevibacteriaceae</taxon>
        <taxon>Brevibacterium</taxon>
    </lineage>
</organism>
<sequence length="296" mass="33581">MVDTEQLQVAVFGSCVSRDTCEYLPSAEVAPYVARQSAIVHLNPVGARRWSDEALDSAFQAKMFNGDMEADAVARLLEAEPDVLLIDLVDERRGVWAFPDGTYLTNSVEAFRTGVDDWAPREGGRLIPFGSDEHFRLWSAGFESVMGRLQAEISALLVFIDLDWAELIDDVVPSHGVVAFGGRAFRRLRRGLRTALRDVREGEDYRVLLRDLFLPPATAREKLRGEARRANRQFRRYRQFAQSRIDGVHIRRQTDDLRMSTANQWGTAPYHYRAADYQSIADEIVNSIERKKGGFL</sequence>
<accession>A0A2I1IHE5</accession>
<dbReference type="EMBL" id="PKGO01000004">
    <property type="protein sequence ID" value="PKY70541.1"/>
    <property type="molecule type" value="Genomic_DNA"/>
</dbReference>
<proteinExistence type="predicted"/>
<dbReference type="RefSeq" id="WP_101672306.1">
    <property type="nucleotide sequence ID" value="NZ_PKGO01000004.1"/>
</dbReference>
<reference evidence="1 2" key="1">
    <citation type="submission" date="2017-12" db="EMBL/GenBank/DDBJ databases">
        <title>Phylogenetic diversity of female urinary microbiome.</title>
        <authorList>
            <person name="Thomas-White K."/>
            <person name="Wolfe A.J."/>
        </authorList>
    </citation>
    <scope>NUCLEOTIDE SEQUENCE [LARGE SCALE GENOMIC DNA]</scope>
    <source>
        <strain evidence="1 2">UMB0426</strain>
    </source>
</reference>
<name>A0A2I1IHE5_9MICO</name>
<protein>
    <submittedName>
        <fullName evidence="1">Uncharacterized protein</fullName>
    </submittedName>
</protein>
<comment type="caution">
    <text evidence="1">The sequence shown here is derived from an EMBL/GenBank/DDBJ whole genome shotgun (WGS) entry which is preliminary data.</text>
</comment>
<gene>
    <name evidence="1" type="ORF">CYJ40_05350</name>
</gene>
<evidence type="ECO:0000313" key="2">
    <source>
        <dbReference type="Proteomes" id="UP000242755"/>
    </source>
</evidence>